<evidence type="ECO:0000313" key="2">
    <source>
        <dbReference type="Proteomes" id="UP000184050"/>
    </source>
</evidence>
<dbReference type="Proteomes" id="UP000184050">
    <property type="component" value="Unassembled WGS sequence"/>
</dbReference>
<dbReference type="STRING" id="1168035.SAMN05444280_108151"/>
<evidence type="ECO:0000313" key="1">
    <source>
        <dbReference type="EMBL" id="SHI96470.1"/>
    </source>
</evidence>
<proteinExistence type="predicted"/>
<protein>
    <submittedName>
        <fullName evidence="1">Uncharacterized protein</fullName>
    </submittedName>
</protein>
<keyword evidence="2" id="KW-1185">Reference proteome</keyword>
<name>A0A1M6FFG3_9BACT</name>
<organism evidence="1 2">
    <name type="scientific">Tangfeifania diversioriginum</name>
    <dbReference type="NCBI Taxonomy" id="1168035"/>
    <lineage>
        <taxon>Bacteria</taxon>
        <taxon>Pseudomonadati</taxon>
        <taxon>Bacteroidota</taxon>
        <taxon>Bacteroidia</taxon>
        <taxon>Marinilabiliales</taxon>
        <taxon>Prolixibacteraceae</taxon>
        <taxon>Tangfeifania</taxon>
    </lineage>
</organism>
<sequence>MEKSLKINCEMEEKTFFYKLLLDGNFDFCHDDCKIKEFSEMSLFELIEKTRGMSSMEIRTIISRHEDCLRNYWRKSAS</sequence>
<accession>A0A1M6FFG3</accession>
<dbReference type="AlphaFoldDB" id="A0A1M6FFG3"/>
<gene>
    <name evidence="1" type="ORF">SAMN05444280_108151</name>
</gene>
<reference evidence="1 2" key="1">
    <citation type="submission" date="2016-11" db="EMBL/GenBank/DDBJ databases">
        <authorList>
            <person name="Jaros S."/>
            <person name="Januszkiewicz K."/>
            <person name="Wedrychowicz H."/>
        </authorList>
    </citation>
    <scope>NUCLEOTIDE SEQUENCE [LARGE SCALE GENOMIC DNA]</scope>
    <source>
        <strain evidence="1 2">DSM 27063</strain>
    </source>
</reference>
<dbReference type="EMBL" id="FQZE01000008">
    <property type="protein sequence ID" value="SHI96470.1"/>
    <property type="molecule type" value="Genomic_DNA"/>
</dbReference>